<keyword evidence="1" id="KW-1133">Transmembrane helix</keyword>
<feature type="transmembrane region" description="Helical" evidence="1">
    <location>
        <begin position="143"/>
        <end position="165"/>
    </location>
</feature>
<feature type="transmembrane region" description="Helical" evidence="1">
    <location>
        <begin position="21"/>
        <end position="42"/>
    </location>
</feature>
<dbReference type="Proteomes" id="UP000555103">
    <property type="component" value="Unassembled WGS sequence"/>
</dbReference>
<keyword evidence="3" id="KW-1185">Reference proteome</keyword>
<proteinExistence type="predicted"/>
<evidence type="ECO:0000256" key="1">
    <source>
        <dbReference type="SAM" id="Phobius"/>
    </source>
</evidence>
<organism evidence="2 3">
    <name type="scientific">Dysgonomonas hofstadii</name>
    <dbReference type="NCBI Taxonomy" id="637886"/>
    <lineage>
        <taxon>Bacteria</taxon>
        <taxon>Pseudomonadati</taxon>
        <taxon>Bacteroidota</taxon>
        <taxon>Bacteroidia</taxon>
        <taxon>Bacteroidales</taxon>
        <taxon>Dysgonomonadaceae</taxon>
        <taxon>Dysgonomonas</taxon>
    </lineage>
</organism>
<comment type="caution">
    <text evidence="2">The sequence shown here is derived from an EMBL/GenBank/DDBJ whole genome shotgun (WGS) entry which is preliminary data.</text>
</comment>
<evidence type="ECO:0000313" key="3">
    <source>
        <dbReference type="Proteomes" id="UP000555103"/>
    </source>
</evidence>
<protein>
    <submittedName>
        <fullName evidence="2">Putative phage infection (PIP) family protein YhgE</fullName>
    </submittedName>
</protein>
<feature type="transmembrane region" description="Helical" evidence="1">
    <location>
        <begin position="94"/>
        <end position="123"/>
    </location>
</feature>
<dbReference type="AlphaFoldDB" id="A0A840CMF6"/>
<accession>A0A840CMF6</accession>
<name>A0A840CMF6_9BACT</name>
<keyword evidence="1" id="KW-0812">Transmembrane</keyword>
<sequence>MKNKSTLVTWLFRPFTYIAGSKALVSGIIVLAILSVAGYLSNIHFDGIIDIHLGNPEASTPYIIHAFYQLSTWFILTIVFYITARIASKSETRLIDIAGTMALSQIPLIFAALAGFMPFLHFSMGDMNTMTMAAIMENLKENIIPLTVGTIIFMVFTIWSVILKYNAYSVSANLKGAVAWISFGLALFVSEIISKIAIYLIVPLIK</sequence>
<keyword evidence="1" id="KW-0472">Membrane</keyword>
<evidence type="ECO:0000313" key="2">
    <source>
        <dbReference type="EMBL" id="MBB4035218.1"/>
    </source>
</evidence>
<reference evidence="2 3" key="1">
    <citation type="submission" date="2020-08" db="EMBL/GenBank/DDBJ databases">
        <title>Genomic Encyclopedia of Type Strains, Phase IV (KMG-IV): sequencing the most valuable type-strain genomes for metagenomic binning, comparative biology and taxonomic classification.</title>
        <authorList>
            <person name="Goeker M."/>
        </authorList>
    </citation>
    <scope>NUCLEOTIDE SEQUENCE [LARGE SCALE GENOMIC DNA]</scope>
    <source>
        <strain evidence="2 3">DSM 104969</strain>
    </source>
</reference>
<gene>
    <name evidence="2" type="ORF">GGR21_001107</name>
</gene>
<feature type="transmembrane region" description="Helical" evidence="1">
    <location>
        <begin position="62"/>
        <end position="82"/>
    </location>
</feature>
<feature type="transmembrane region" description="Helical" evidence="1">
    <location>
        <begin position="177"/>
        <end position="202"/>
    </location>
</feature>
<dbReference type="RefSeq" id="WP_183306158.1">
    <property type="nucleotide sequence ID" value="NZ_JACIEP010000003.1"/>
</dbReference>
<dbReference type="EMBL" id="JACIEP010000003">
    <property type="protein sequence ID" value="MBB4035218.1"/>
    <property type="molecule type" value="Genomic_DNA"/>
</dbReference>